<dbReference type="InterPro" id="IPR011051">
    <property type="entry name" value="RmlC_Cupin_sf"/>
</dbReference>
<gene>
    <name evidence="1" type="ORF">SAMN04488498_101204</name>
</gene>
<dbReference type="AlphaFoldDB" id="A0A1I3V664"/>
<dbReference type="Gene3D" id="2.60.120.10">
    <property type="entry name" value="Jelly Rolls"/>
    <property type="match status" value="1"/>
</dbReference>
<accession>A0A1I3V664</accession>
<evidence type="ECO:0000313" key="1">
    <source>
        <dbReference type="EMBL" id="SFJ90423.1"/>
    </source>
</evidence>
<dbReference type="GO" id="GO:0047869">
    <property type="term" value="F:dimethylpropiothetin dethiomethylase activity"/>
    <property type="evidence" value="ECO:0007669"/>
    <property type="project" value="InterPro"/>
</dbReference>
<evidence type="ECO:0000313" key="2">
    <source>
        <dbReference type="Proteomes" id="UP000323300"/>
    </source>
</evidence>
<dbReference type="InterPro" id="IPR031723">
    <property type="entry name" value="DMSP_lyase"/>
</dbReference>
<name>A0A1I3V664_9HYPH</name>
<dbReference type="SUPFAM" id="SSF51182">
    <property type="entry name" value="RmlC-like cupins"/>
    <property type="match status" value="1"/>
</dbReference>
<protein>
    <submittedName>
        <fullName evidence="1">Dimethlysulfonioproprionate lyase</fullName>
    </submittedName>
</protein>
<dbReference type="RefSeq" id="WP_149757380.1">
    <property type="nucleotide sequence ID" value="NZ_BSPE01000002.1"/>
</dbReference>
<dbReference type="Proteomes" id="UP000323300">
    <property type="component" value="Unassembled WGS sequence"/>
</dbReference>
<proteinExistence type="predicted"/>
<dbReference type="InterPro" id="IPR014710">
    <property type="entry name" value="RmlC-like_jellyroll"/>
</dbReference>
<keyword evidence="2" id="KW-1185">Reference proteome</keyword>
<dbReference type="Pfam" id="PF16867">
    <property type="entry name" value="DMSP_lyase"/>
    <property type="match status" value="1"/>
</dbReference>
<dbReference type="EMBL" id="FOSL01000001">
    <property type="protein sequence ID" value="SFJ90423.1"/>
    <property type="molecule type" value="Genomic_DNA"/>
</dbReference>
<organism evidence="1 2">
    <name type="scientific">Neomesorhizobium albiziae</name>
    <dbReference type="NCBI Taxonomy" id="335020"/>
    <lineage>
        <taxon>Bacteria</taxon>
        <taxon>Pseudomonadati</taxon>
        <taxon>Pseudomonadota</taxon>
        <taxon>Alphaproteobacteria</taxon>
        <taxon>Hyphomicrobiales</taxon>
        <taxon>Phyllobacteriaceae</taxon>
        <taxon>Neomesorhizobium</taxon>
    </lineage>
</organism>
<keyword evidence="1" id="KW-0456">Lyase</keyword>
<dbReference type="OrthoDB" id="9083851at2"/>
<reference evidence="1 2" key="1">
    <citation type="submission" date="2016-10" db="EMBL/GenBank/DDBJ databases">
        <authorList>
            <person name="Varghese N."/>
            <person name="Submissions S."/>
        </authorList>
    </citation>
    <scope>NUCLEOTIDE SEQUENCE [LARGE SCALE GENOMIC DNA]</scope>
    <source>
        <strain evidence="1 2">DSM 21822</strain>
    </source>
</reference>
<sequence>MATIFDELLQAFRIYLMRADAPPVRDFLGGIDWEMPERKLHANGLDCLKHLRQAVELTAPGERELAMRLMQQANALRWGQTYTAADFGHHFIDNYGWVELFGTRGHFRNERVAAGFLILGPGVVYPDHHHVAEEVYIPLTGTAEWRMGDGGFRRRRGGEVIHHASNVSHAMRTGGEPLLALYLWRGGDLAQKSTIAAAGQGAG</sequence>